<sequence>MLNSIVHPSLLPIMSTSLTSAAWRFRARHSESSKVVKWNASVYGPLTTEKKEFRLLRVHAGFRGSPIVASLQAYSLDDAPEYDALSYVWGEPKFVALIYINGAKFFVTKHLEKGLQHLRRPDQDLVIWIDAICINQSSSPERGEQVAHMETIYKSAHMVRVWLDVDIDGENPAVKRLASFPVANASADDLGDEPEFWLPLEGYFNDGYWNRLWIQQELFLARRHVFHCRDVELDGHSVDSFLNVLMFRVSGVAENVWSDLHIRFDLFSHTKMMGYLRDRERVPLIHNMIMTIVLKVTDPRDRVYGLLSISGDGSRLLRNGLEISYEKSVGAVYTDTVLANIRASGNLDHLMLAARHPPQSLDADADRPSWVPDWDTMTQTPINGKPQERADGRVPLPNIVIQSIDVAPGQLKVLGVPVATITHFYKSPEVSVRDETIGAAIQSIYAFCEQASSQGATKTKDEIFRHFVHTIIRSKYSTKVLPDFLSAEASIFEALQDLIAGTSAFSNLNRTTKKGLDPGVFDAMDPLLWQVVYGLSLVVRTNDLAFTSGGHVVIMFKTFAAVGDHVWVIIGSEVPMVLRPVGGDDLRWEVAGACFSAELARGQALAQISGQESEYNWLGLGDEGLTVPAEKYKQVYFASKEIWLA</sequence>
<organism evidence="2 3">
    <name type="scientific">Podospora didyma</name>
    <dbReference type="NCBI Taxonomy" id="330526"/>
    <lineage>
        <taxon>Eukaryota</taxon>
        <taxon>Fungi</taxon>
        <taxon>Dikarya</taxon>
        <taxon>Ascomycota</taxon>
        <taxon>Pezizomycotina</taxon>
        <taxon>Sordariomycetes</taxon>
        <taxon>Sordariomycetidae</taxon>
        <taxon>Sordariales</taxon>
        <taxon>Podosporaceae</taxon>
        <taxon>Podospora</taxon>
    </lineage>
</organism>
<dbReference type="Proteomes" id="UP001285441">
    <property type="component" value="Unassembled WGS sequence"/>
</dbReference>
<dbReference type="AlphaFoldDB" id="A0AAE0U4L0"/>
<proteinExistence type="predicted"/>
<evidence type="ECO:0000259" key="1">
    <source>
        <dbReference type="Pfam" id="PF06985"/>
    </source>
</evidence>
<feature type="domain" description="Heterokaryon incompatibility" evidence="1">
    <location>
        <begin position="82"/>
        <end position="217"/>
    </location>
</feature>
<keyword evidence="3" id="KW-1185">Reference proteome</keyword>
<comment type="caution">
    <text evidence="2">The sequence shown here is derived from an EMBL/GenBank/DDBJ whole genome shotgun (WGS) entry which is preliminary data.</text>
</comment>
<evidence type="ECO:0000313" key="2">
    <source>
        <dbReference type="EMBL" id="KAK3390294.1"/>
    </source>
</evidence>
<dbReference type="Pfam" id="PF06985">
    <property type="entry name" value="HET"/>
    <property type="match status" value="1"/>
</dbReference>
<dbReference type="InterPro" id="IPR052895">
    <property type="entry name" value="HetReg/Transcr_Mod"/>
</dbReference>
<dbReference type="InterPro" id="IPR010730">
    <property type="entry name" value="HET"/>
</dbReference>
<gene>
    <name evidence="2" type="ORF">B0H63DRAFT_465200</name>
</gene>
<protein>
    <submittedName>
        <fullName evidence="2">Heterokaryon incompatibility protein-domain-containing protein</fullName>
    </submittedName>
</protein>
<accession>A0AAE0U4L0</accession>
<reference evidence="2" key="1">
    <citation type="journal article" date="2023" name="Mol. Phylogenet. Evol.">
        <title>Genome-scale phylogeny and comparative genomics of the fungal order Sordariales.</title>
        <authorList>
            <person name="Hensen N."/>
            <person name="Bonometti L."/>
            <person name="Westerberg I."/>
            <person name="Brannstrom I.O."/>
            <person name="Guillou S."/>
            <person name="Cros-Aarteil S."/>
            <person name="Calhoun S."/>
            <person name="Haridas S."/>
            <person name="Kuo A."/>
            <person name="Mondo S."/>
            <person name="Pangilinan J."/>
            <person name="Riley R."/>
            <person name="LaButti K."/>
            <person name="Andreopoulos B."/>
            <person name="Lipzen A."/>
            <person name="Chen C."/>
            <person name="Yan M."/>
            <person name="Daum C."/>
            <person name="Ng V."/>
            <person name="Clum A."/>
            <person name="Steindorff A."/>
            <person name="Ohm R.A."/>
            <person name="Martin F."/>
            <person name="Silar P."/>
            <person name="Natvig D.O."/>
            <person name="Lalanne C."/>
            <person name="Gautier V."/>
            <person name="Ament-Velasquez S.L."/>
            <person name="Kruys A."/>
            <person name="Hutchinson M.I."/>
            <person name="Powell A.J."/>
            <person name="Barry K."/>
            <person name="Miller A.N."/>
            <person name="Grigoriev I.V."/>
            <person name="Debuchy R."/>
            <person name="Gladieux P."/>
            <person name="Hiltunen Thoren M."/>
            <person name="Johannesson H."/>
        </authorList>
    </citation>
    <scope>NUCLEOTIDE SEQUENCE</scope>
    <source>
        <strain evidence="2">CBS 232.78</strain>
    </source>
</reference>
<reference evidence="2" key="2">
    <citation type="submission" date="2023-06" db="EMBL/GenBank/DDBJ databases">
        <authorList>
            <consortium name="Lawrence Berkeley National Laboratory"/>
            <person name="Haridas S."/>
            <person name="Hensen N."/>
            <person name="Bonometti L."/>
            <person name="Westerberg I."/>
            <person name="Brannstrom I.O."/>
            <person name="Guillou S."/>
            <person name="Cros-Aarteil S."/>
            <person name="Calhoun S."/>
            <person name="Kuo A."/>
            <person name="Mondo S."/>
            <person name="Pangilinan J."/>
            <person name="Riley R."/>
            <person name="LaButti K."/>
            <person name="Andreopoulos B."/>
            <person name="Lipzen A."/>
            <person name="Chen C."/>
            <person name="Yanf M."/>
            <person name="Daum C."/>
            <person name="Ng V."/>
            <person name="Clum A."/>
            <person name="Steindorff A."/>
            <person name="Ohm R."/>
            <person name="Martin F."/>
            <person name="Silar P."/>
            <person name="Natvig D."/>
            <person name="Lalanne C."/>
            <person name="Gautier V."/>
            <person name="Ament-velasquez S.L."/>
            <person name="Kruys A."/>
            <person name="Hutchinson M.I."/>
            <person name="Powell A.J."/>
            <person name="Barry K."/>
            <person name="Miller A.N."/>
            <person name="Grigoriev I.V."/>
            <person name="Debuchy R."/>
            <person name="Gladieux P."/>
            <person name="Thoren M.H."/>
            <person name="Johannesson H."/>
        </authorList>
    </citation>
    <scope>NUCLEOTIDE SEQUENCE</scope>
    <source>
        <strain evidence="2">CBS 232.78</strain>
    </source>
</reference>
<dbReference type="PANTHER" id="PTHR24148">
    <property type="entry name" value="ANKYRIN REPEAT DOMAIN-CONTAINING PROTEIN 39 HOMOLOG-RELATED"/>
    <property type="match status" value="1"/>
</dbReference>
<name>A0AAE0U4L0_9PEZI</name>
<dbReference type="PANTHER" id="PTHR24148:SF73">
    <property type="entry name" value="HET DOMAIN PROTEIN (AFU_ORTHOLOGUE AFUA_8G01020)"/>
    <property type="match status" value="1"/>
</dbReference>
<dbReference type="EMBL" id="JAULSW010000002">
    <property type="protein sequence ID" value="KAK3390294.1"/>
    <property type="molecule type" value="Genomic_DNA"/>
</dbReference>
<evidence type="ECO:0000313" key="3">
    <source>
        <dbReference type="Proteomes" id="UP001285441"/>
    </source>
</evidence>